<evidence type="ECO:0000256" key="1">
    <source>
        <dbReference type="SAM" id="Phobius"/>
    </source>
</evidence>
<evidence type="ECO:0000313" key="3">
    <source>
        <dbReference type="Proteomes" id="UP000001940"/>
    </source>
</evidence>
<evidence type="ECO:0000313" key="4">
    <source>
        <dbReference type="WormBase" id="R06A10.1a"/>
    </source>
</evidence>
<dbReference type="Proteomes" id="UP000001940">
    <property type="component" value="Chromosome I"/>
</dbReference>
<dbReference type="ExpressionAtlas" id="O44746">
    <property type="expression patterns" value="baseline and differential"/>
</dbReference>
<accession>O44746</accession>
<dbReference type="InParanoid" id="O44746"/>
<gene>
    <name evidence="2" type="ORF">CELE_R06A10.1</name>
    <name evidence="2 4" type="ORF">R06A10.1</name>
</gene>
<evidence type="ECO:0000313" key="2">
    <source>
        <dbReference type="EMBL" id="CCD73239.1"/>
    </source>
</evidence>
<dbReference type="Bgee" id="WBGene00019909">
    <property type="expression patterns" value="Expressed in embryo and 4 other cell types or tissues"/>
</dbReference>
<dbReference type="OrthoDB" id="5876372at2759"/>
<feature type="transmembrane region" description="Helical" evidence="1">
    <location>
        <begin position="135"/>
        <end position="155"/>
    </location>
</feature>
<dbReference type="EMBL" id="BX284601">
    <property type="protein sequence ID" value="CCD73239.1"/>
    <property type="molecule type" value="Genomic_DNA"/>
</dbReference>
<dbReference type="RefSeq" id="NP_490819.3">
    <property type="nucleotide sequence ID" value="NM_058418.3"/>
</dbReference>
<dbReference type="CTD" id="187633"/>
<dbReference type="GeneID" id="187633"/>
<keyword evidence="1" id="KW-0812">Transmembrane</keyword>
<dbReference type="AGR" id="WB:WBGene00019909"/>
<dbReference type="WormBase" id="R06A10.1a">
    <property type="protein sequence ID" value="CE44734"/>
    <property type="gene ID" value="WBGene00019909"/>
</dbReference>
<proteinExistence type="predicted"/>
<dbReference type="AlphaFoldDB" id="O44746"/>
<feature type="transmembrane region" description="Helical" evidence="1">
    <location>
        <begin position="46"/>
        <end position="71"/>
    </location>
</feature>
<dbReference type="OMA" id="TVARFIC"/>
<name>O44746_CAEEL</name>
<dbReference type="SUPFAM" id="SSF103473">
    <property type="entry name" value="MFS general substrate transporter"/>
    <property type="match status" value="1"/>
</dbReference>
<dbReference type="eggNOG" id="ENOG502THHF">
    <property type="taxonomic scope" value="Eukaryota"/>
</dbReference>
<keyword evidence="1" id="KW-0472">Membrane</keyword>
<organism evidence="2 3">
    <name type="scientific">Caenorhabditis elegans</name>
    <dbReference type="NCBI Taxonomy" id="6239"/>
    <lineage>
        <taxon>Eukaryota</taxon>
        <taxon>Metazoa</taxon>
        <taxon>Ecdysozoa</taxon>
        <taxon>Nematoda</taxon>
        <taxon>Chromadorea</taxon>
        <taxon>Rhabditida</taxon>
        <taxon>Rhabditina</taxon>
        <taxon>Rhabditomorpha</taxon>
        <taxon>Rhabditoidea</taxon>
        <taxon>Rhabditidae</taxon>
        <taxon>Peloderinae</taxon>
        <taxon>Caenorhabditis</taxon>
    </lineage>
</organism>
<keyword evidence="3" id="KW-1185">Reference proteome</keyword>
<feature type="transmembrane region" description="Helical" evidence="1">
    <location>
        <begin position="78"/>
        <end position="101"/>
    </location>
</feature>
<dbReference type="UCSC" id="R06A10.1">
    <property type="organism name" value="c. elegans"/>
</dbReference>
<protein>
    <submittedName>
        <fullName evidence="2">Uncharacterized protein</fullName>
    </submittedName>
</protein>
<dbReference type="PaxDb" id="6239-R06A10.1"/>
<feature type="transmembrane region" description="Helical" evidence="1">
    <location>
        <begin position="12"/>
        <end position="40"/>
    </location>
</feature>
<dbReference type="SMR" id="O44746"/>
<reference evidence="2 3" key="1">
    <citation type="journal article" date="1998" name="Science">
        <title>Genome sequence of the nematode C. elegans: a platform for investigating biology.</title>
        <authorList>
            <consortium name="The C. elegans sequencing consortium"/>
            <person name="Sulson J.E."/>
            <person name="Waterston R."/>
        </authorList>
    </citation>
    <scope>NUCLEOTIDE SEQUENCE [LARGE SCALE GENOMIC DNA]</scope>
    <source>
        <strain evidence="2 3">Bristol N2</strain>
    </source>
</reference>
<keyword evidence="1" id="KW-1133">Transmembrane helix</keyword>
<dbReference type="InterPro" id="IPR036259">
    <property type="entry name" value="MFS_trans_sf"/>
</dbReference>
<sequence>MLCCNSKRSKQAIKVSLALSVLVDVVLCAALLVSLIYYFYTGKSFSPHYIVGFCSFFILFSGFFISLLVAVHTKDIRAILVSVVFTVARFICAIIVVIAWLSDYHGNPTEDTPKSKSEQENVTEDPYEWISHRKAILIAFAGIYIKIFISQLFILNRYYSHAADTQREAKQREIDMEF</sequence>
<dbReference type="FunCoup" id="O44746">
    <property type="interactions" value="1522"/>
</dbReference>
<dbReference type="HOGENOM" id="CLU_132830_0_0_1"/>